<evidence type="ECO:0000256" key="3">
    <source>
        <dbReference type="ARBA" id="ARBA00022722"/>
    </source>
</evidence>
<dbReference type="Proteomes" id="UP000644699">
    <property type="component" value="Unassembled WGS sequence"/>
</dbReference>
<evidence type="ECO:0000259" key="8">
    <source>
        <dbReference type="Pfam" id="PF17768"/>
    </source>
</evidence>
<proteinExistence type="inferred from homology"/>
<evidence type="ECO:0000256" key="1">
    <source>
        <dbReference type="ARBA" id="ARBA00005915"/>
    </source>
</evidence>
<keyword evidence="10" id="KW-1185">Reference proteome</keyword>
<dbReference type="PANTHER" id="PTHR30255:SF2">
    <property type="entry name" value="SINGLE-STRANDED-DNA-SPECIFIC EXONUCLEASE RECJ"/>
    <property type="match status" value="1"/>
</dbReference>
<dbReference type="InterPro" id="IPR003156">
    <property type="entry name" value="DHHA1_dom"/>
</dbReference>
<dbReference type="Pfam" id="PF17768">
    <property type="entry name" value="RecJ_OB"/>
    <property type="match status" value="1"/>
</dbReference>
<protein>
    <recommendedName>
        <fullName evidence="2">Single-stranded-DNA-specific exonuclease RecJ</fullName>
    </recommendedName>
</protein>
<keyword evidence="3" id="KW-0540">Nuclease</keyword>
<dbReference type="AlphaFoldDB" id="A0A917E1W3"/>
<dbReference type="InterPro" id="IPR001667">
    <property type="entry name" value="DDH_dom"/>
</dbReference>
<dbReference type="Gene3D" id="3.90.1640.30">
    <property type="match status" value="1"/>
</dbReference>
<feature type="domain" description="RecJ OB" evidence="8">
    <location>
        <begin position="495"/>
        <end position="603"/>
    </location>
</feature>
<keyword evidence="5 9" id="KW-0269">Exonuclease</keyword>
<evidence type="ECO:0000259" key="6">
    <source>
        <dbReference type="Pfam" id="PF01368"/>
    </source>
</evidence>
<accession>A0A917E1W3</accession>
<reference evidence="9" key="1">
    <citation type="journal article" date="2014" name="Int. J. Syst. Evol. Microbiol.">
        <title>Complete genome sequence of Corynebacterium casei LMG S-19264T (=DSM 44701T), isolated from a smear-ripened cheese.</title>
        <authorList>
            <consortium name="US DOE Joint Genome Institute (JGI-PGF)"/>
            <person name="Walter F."/>
            <person name="Albersmeier A."/>
            <person name="Kalinowski J."/>
            <person name="Ruckert C."/>
        </authorList>
    </citation>
    <scope>NUCLEOTIDE SEQUENCE</scope>
    <source>
        <strain evidence="9">CGMCC 1.15367</strain>
    </source>
</reference>
<dbReference type="NCBIfam" id="TIGR00644">
    <property type="entry name" value="recJ"/>
    <property type="match status" value="1"/>
</dbReference>
<organism evidence="9 10">
    <name type="scientific">Aureimonas endophytica</name>
    <dbReference type="NCBI Taxonomy" id="2027858"/>
    <lineage>
        <taxon>Bacteria</taxon>
        <taxon>Pseudomonadati</taxon>
        <taxon>Pseudomonadota</taxon>
        <taxon>Alphaproteobacteria</taxon>
        <taxon>Hyphomicrobiales</taxon>
        <taxon>Aurantimonadaceae</taxon>
        <taxon>Aureimonas</taxon>
    </lineage>
</organism>
<feature type="domain" description="DDH" evidence="6">
    <location>
        <begin position="110"/>
        <end position="264"/>
    </location>
</feature>
<name>A0A917E1W3_9HYPH</name>
<sequence length="609" mass="64018">MAGLAARGMERGMSGAGPRLFLNVGRSLTGQRWLHVLDARAEAAALRMAQETGLPEIVCRVLAGRGVAVEASRAFLAPTIRDLMPDPSTLTAMDAAAARLADAIERRETIAIFGDYDVDGAASSALLWRYLAEFGLPPTIRIPDRIRDGYGPNPRVIGELIDAGATLIVTVDCGTSSLDALGEARRRGVDTIVLDHHQPGETLPPAFAIVNPNRQDDLSGLGALCAAGVVFMTLTALSRELRRRGRDPRGLPDLMALLDLVALATVCDVVPLTGLNRAFVMRGLDVMRRQEKAGLRALARVARLSGPIDPYHLGFILGPRINAGGRIGQAHLGTRLLTIEDEAEAGELADELNLLNEERQGMERAMLAEAEAEVLAEIGGGEGPPILIGARATWHPGIVGLIAARLKERYRRPAFAIAFDASGRGTGSGRSVPGFDLGALVRRAVDAGLLVKGGGHAMAAGLTIARERLGDFRDFAEAAAGAAEALGEGQHDLLLDGALSAGAATTDLVARLESAGPYGAGHPQPIFALPRHRVVSASVMGAGHVRASLQGADGTTLSGIAFRAAETALGTRLLQRGEALHLAGTLSIDRYRGQDSVSFRIVDAAEIPR</sequence>
<dbReference type="InterPro" id="IPR041122">
    <property type="entry name" value="RecJ_OB"/>
</dbReference>
<dbReference type="GO" id="GO:0003676">
    <property type="term" value="F:nucleic acid binding"/>
    <property type="evidence" value="ECO:0007669"/>
    <property type="project" value="InterPro"/>
</dbReference>
<dbReference type="InterPro" id="IPR051673">
    <property type="entry name" value="SSDNA_exonuclease_RecJ"/>
</dbReference>
<dbReference type="InterPro" id="IPR038763">
    <property type="entry name" value="DHH_sf"/>
</dbReference>
<evidence type="ECO:0000256" key="5">
    <source>
        <dbReference type="ARBA" id="ARBA00022839"/>
    </source>
</evidence>
<keyword evidence="4" id="KW-0378">Hydrolase</keyword>
<dbReference type="PANTHER" id="PTHR30255">
    <property type="entry name" value="SINGLE-STRANDED-DNA-SPECIFIC EXONUCLEASE RECJ"/>
    <property type="match status" value="1"/>
</dbReference>
<dbReference type="Pfam" id="PF01368">
    <property type="entry name" value="DHH"/>
    <property type="match status" value="1"/>
</dbReference>
<dbReference type="Pfam" id="PF02272">
    <property type="entry name" value="DHHA1"/>
    <property type="match status" value="1"/>
</dbReference>
<evidence type="ECO:0000313" key="9">
    <source>
        <dbReference type="EMBL" id="GGD90774.1"/>
    </source>
</evidence>
<dbReference type="Gene3D" id="3.10.310.30">
    <property type="match status" value="1"/>
</dbReference>
<dbReference type="SUPFAM" id="SSF64182">
    <property type="entry name" value="DHH phosphoesterases"/>
    <property type="match status" value="1"/>
</dbReference>
<feature type="domain" description="DHHA1" evidence="7">
    <location>
        <begin position="387"/>
        <end position="479"/>
    </location>
</feature>
<comment type="similarity">
    <text evidence="1">Belongs to the RecJ family.</text>
</comment>
<dbReference type="GO" id="GO:0006310">
    <property type="term" value="P:DNA recombination"/>
    <property type="evidence" value="ECO:0007669"/>
    <property type="project" value="InterPro"/>
</dbReference>
<dbReference type="InterPro" id="IPR004610">
    <property type="entry name" value="RecJ"/>
</dbReference>
<reference evidence="9" key="2">
    <citation type="submission" date="2020-09" db="EMBL/GenBank/DDBJ databases">
        <authorList>
            <person name="Sun Q."/>
            <person name="Zhou Y."/>
        </authorList>
    </citation>
    <scope>NUCLEOTIDE SEQUENCE</scope>
    <source>
        <strain evidence="9">CGMCC 1.15367</strain>
    </source>
</reference>
<evidence type="ECO:0000259" key="7">
    <source>
        <dbReference type="Pfam" id="PF02272"/>
    </source>
</evidence>
<gene>
    <name evidence="9" type="primary">recJ</name>
    <name evidence="9" type="ORF">GCM10011390_06890</name>
</gene>
<comment type="caution">
    <text evidence="9">The sequence shown here is derived from an EMBL/GenBank/DDBJ whole genome shotgun (WGS) entry which is preliminary data.</text>
</comment>
<evidence type="ECO:0000256" key="2">
    <source>
        <dbReference type="ARBA" id="ARBA00019841"/>
    </source>
</evidence>
<evidence type="ECO:0000313" key="10">
    <source>
        <dbReference type="Proteomes" id="UP000644699"/>
    </source>
</evidence>
<dbReference type="GO" id="GO:0006281">
    <property type="term" value="P:DNA repair"/>
    <property type="evidence" value="ECO:0007669"/>
    <property type="project" value="InterPro"/>
</dbReference>
<dbReference type="EMBL" id="BMIQ01000001">
    <property type="protein sequence ID" value="GGD90774.1"/>
    <property type="molecule type" value="Genomic_DNA"/>
</dbReference>
<evidence type="ECO:0000256" key="4">
    <source>
        <dbReference type="ARBA" id="ARBA00022801"/>
    </source>
</evidence>
<dbReference type="GO" id="GO:0008409">
    <property type="term" value="F:5'-3' exonuclease activity"/>
    <property type="evidence" value="ECO:0007669"/>
    <property type="project" value="InterPro"/>
</dbReference>